<evidence type="ECO:0000256" key="1">
    <source>
        <dbReference type="ARBA" id="ARBA00008007"/>
    </source>
</evidence>
<sequence>MHCVWCDQVIIQEMSWSNIFFLQKPKNLCDKCENKLEILSGNRCKRCSRASEADECNDCLWWAKQFNGQDPLEASYSIFTYNSLMHDLVAKWKYRGDYHLANAFQQIFKETFVKHFTNLHKGAVTIPIPLSAERFSDRKFNQAKVLADFLPLKQINIMNRIDSEKQSKKTRKERLSTKNPFSITEKVNKPVILVDDIYTTGTTLRHAASVLKENGCPHIYAYTLIRG</sequence>
<evidence type="ECO:0000313" key="4">
    <source>
        <dbReference type="Proteomes" id="UP000622860"/>
    </source>
</evidence>
<dbReference type="Proteomes" id="UP000622860">
    <property type="component" value="Unassembled WGS sequence"/>
</dbReference>
<evidence type="ECO:0000313" key="3">
    <source>
        <dbReference type="EMBL" id="GGG67395.1"/>
    </source>
</evidence>
<dbReference type="Pfam" id="PF00156">
    <property type="entry name" value="Pribosyltran"/>
    <property type="match status" value="1"/>
</dbReference>
<protein>
    <submittedName>
        <fullName evidence="3">Amidophosphoribosyltransferase</fullName>
    </submittedName>
</protein>
<dbReference type="RefSeq" id="WP_188454142.1">
    <property type="nucleotide sequence ID" value="NZ_BMFR01000002.1"/>
</dbReference>
<dbReference type="SUPFAM" id="SSF53271">
    <property type="entry name" value="PRTase-like"/>
    <property type="match status" value="1"/>
</dbReference>
<gene>
    <name evidence="3" type="primary">comFC</name>
    <name evidence="3" type="ORF">GCM10011398_08940</name>
</gene>
<dbReference type="AlphaFoldDB" id="A0A917H546"/>
<dbReference type="Gene3D" id="3.40.50.2020">
    <property type="match status" value="1"/>
</dbReference>
<organism evidence="3 4">
    <name type="scientific">Virgibacillus oceani</name>
    <dbReference type="NCBI Taxonomy" id="1479511"/>
    <lineage>
        <taxon>Bacteria</taxon>
        <taxon>Bacillati</taxon>
        <taxon>Bacillota</taxon>
        <taxon>Bacilli</taxon>
        <taxon>Bacillales</taxon>
        <taxon>Bacillaceae</taxon>
        <taxon>Virgibacillus</taxon>
    </lineage>
</organism>
<dbReference type="InterPro" id="IPR029057">
    <property type="entry name" value="PRTase-like"/>
</dbReference>
<feature type="domain" description="Phosphoribosyltransferase" evidence="2">
    <location>
        <begin position="176"/>
        <end position="226"/>
    </location>
</feature>
<keyword evidence="4" id="KW-1185">Reference proteome</keyword>
<dbReference type="InterPro" id="IPR000836">
    <property type="entry name" value="PRTase_dom"/>
</dbReference>
<dbReference type="EMBL" id="BMFR01000002">
    <property type="protein sequence ID" value="GGG67395.1"/>
    <property type="molecule type" value="Genomic_DNA"/>
</dbReference>
<dbReference type="PANTHER" id="PTHR47505">
    <property type="entry name" value="DNA UTILIZATION PROTEIN YHGH"/>
    <property type="match status" value="1"/>
</dbReference>
<proteinExistence type="inferred from homology"/>
<reference evidence="3" key="2">
    <citation type="submission" date="2020-09" db="EMBL/GenBank/DDBJ databases">
        <authorList>
            <person name="Sun Q."/>
            <person name="Zhou Y."/>
        </authorList>
    </citation>
    <scope>NUCLEOTIDE SEQUENCE</scope>
    <source>
        <strain evidence="3">CGMCC 1.12754</strain>
    </source>
</reference>
<dbReference type="CDD" id="cd06223">
    <property type="entry name" value="PRTases_typeI"/>
    <property type="match status" value="1"/>
</dbReference>
<accession>A0A917H546</accession>
<name>A0A917H546_9BACI</name>
<comment type="caution">
    <text evidence="3">The sequence shown here is derived from an EMBL/GenBank/DDBJ whole genome shotgun (WGS) entry which is preliminary data.</text>
</comment>
<dbReference type="InterPro" id="IPR051910">
    <property type="entry name" value="ComF/GntX_DNA_util-trans"/>
</dbReference>
<dbReference type="PANTHER" id="PTHR47505:SF1">
    <property type="entry name" value="DNA UTILIZATION PROTEIN YHGH"/>
    <property type="match status" value="1"/>
</dbReference>
<reference evidence="3" key="1">
    <citation type="journal article" date="2014" name="Int. J. Syst. Evol. Microbiol.">
        <title>Complete genome sequence of Corynebacterium casei LMG S-19264T (=DSM 44701T), isolated from a smear-ripened cheese.</title>
        <authorList>
            <consortium name="US DOE Joint Genome Institute (JGI-PGF)"/>
            <person name="Walter F."/>
            <person name="Albersmeier A."/>
            <person name="Kalinowski J."/>
            <person name="Ruckert C."/>
        </authorList>
    </citation>
    <scope>NUCLEOTIDE SEQUENCE</scope>
    <source>
        <strain evidence="3">CGMCC 1.12754</strain>
    </source>
</reference>
<comment type="similarity">
    <text evidence="1">Belongs to the ComF/GntX family.</text>
</comment>
<evidence type="ECO:0000259" key="2">
    <source>
        <dbReference type="Pfam" id="PF00156"/>
    </source>
</evidence>